<protein>
    <submittedName>
        <fullName evidence="2">Uncharacterized protein</fullName>
    </submittedName>
</protein>
<dbReference type="AlphaFoldDB" id="E8V3J4"/>
<gene>
    <name evidence="2" type="ordered locus">AciPR4_2837</name>
</gene>
<feature type="signal peptide" evidence="1">
    <location>
        <begin position="1"/>
        <end position="20"/>
    </location>
</feature>
<dbReference type="STRING" id="401053.AciPR4_2837"/>
<dbReference type="RefSeq" id="WP_013569340.1">
    <property type="nucleotide sequence ID" value="NC_014963.1"/>
</dbReference>
<dbReference type="EMBL" id="CP002467">
    <property type="protein sequence ID" value="ADV83607.1"/>
    <property type="molecule type" value="Genomic_DNA"/>
</dbReference>
<reference evidence="2 3" key="1">
    <citation type="journal article" date="2012" name="Stand. Genomic Sci.">
        <title>Complete genome sequence of Terriglobus saanensis type strain SP1PR4(T), an Acidobacteria from tundra soil.</title>
        <authorList>
            <person name="Rawat S.R."/>
            <person name="Mannisto M.K."/>
            <person name="Starovoytov V."/>
            <person name="Goodwin L."/>
            <person name="Nolan M."/>
            <person name="Hauser L."/>
            <person name="Land M."/>
            <person name="Davenport K.W."/>
            <person name="Woyke T."/>
            <person name="Haggblom M.M."/>
        </authorList>
    </citation>
    <scope>NUCLEOTIDE SEQUENCE</scope>
    <source>
        <strain evidence="3">ATCC BAA-1853 / DSM 23119 / SP1PR4</strain>
    </source>
</reference>
<proteinExistence type="predicted"/>
<evidence type="ECO:0000256" key="1">
    <source>
        <dbReference type="SAM" id="SignalP"/>
    </source>
</evidence>
<evidence type="ECO:0000313" key="2">
    <source>
        <dbReference type="EMBL" id="ADV83607.1"/>
    </source>
</evidence>
<name>E8V3J4_TERSS</name>
<dbReference type="KEGG" id="tsa:AciPR4_2837"/>
<keyword evidence="3" id="KW-1185">Reference proteome</keyword>
<sequence>MYISRLAALLLSVTTTMGIAQSTQTAELAYTSAQVSIPSWTAANVQHAYGLPELKPKSKGSMTVNNRGITFNGKSGRYDIPWAEIAAISNGTERVELWGTTGRIVRMVIPNGGGLAAATVMHHKVNELTVEFHDVRGAYHGAIFFLPGDDAAHVMRSSTQAVPSLKDQVSMAPPATPSISCQDASGLTGAVLVSPPTWTEADVPAAYRAAVYEHIINRLQKVQGVSHVYRAGESNTQPVCPQFTIAISVVSFKPGNQVARASMGPIGFFAKTTQMVFNATITDASGRLNKTEPLKAKVRGESESLTIADGVAKRLAKLYANDLKEFNRGVSANRNTPPAVL</sequence>
<organism evidence="2 3">
    <name type="scientific">Terriglobus saanensis (strain ATCC BAA-1853 / DSM 23119 / SP1PR4)</name>
    <dbReference type="NCBI Taxonomy" id="401053"/>
    <lineage>
        <taxon>Bacteria</taxon>
        <taxon>Pseudomonadati</taxon>
        <taxon>Acidobacteriota</taxon>
        <taxon>Terriglobia</taxon>
        <taxon>Terriglobales</taxon>
        <taxon>Acidobacteriaceae</taxon>
        <taxon>Terriglobus</taxon>
    </lineage>
</organism>
<dbReference type="eggNOG" id="ENOG5033Y5K">
    <property type="taxonomic scope" value="Bacteria"/>
</dbReference>
<evidence type="ECO:0000313" key="3">
    <source>
        <dbReference type="Proteomes" id="UP000006844"/>
    </source>
</evidence>
<dbReference type="OrthoDB" id="106080at2"/>
<feature type="chain" id="PRO_5003233025" evidence="1">
    <location>
        <begin position="21"/>
        <end position="341"/>
    </location>
</feature>
<accession>E8V3J4</accession>
<dbReference type="Proteomes" id="UP000006844">
    <property type="component" value="Chromosome"/>
</dbReference>
<keyword evidence="1" id="KW-0732">Signal</keyword>
<dbReference type="HOGENOM" id="CLU_868584_0_0_0"/>